<evidence type="ECO:0000313" key="4">
    <source>
        <dbReference type="EMBL" id="ESO93354.1"/>
    </source>
</evidence>
<dbReference type="GO" id="GO:0004497">
    <property type="term" value="F:monooxygenase activity"/>
    <property type="evidence" value="ECO:0007669"/>
    <property type="project" value="UniProtKB-KW"/>
</dbReference>
<keyword evidence="2 3" id="KW-0408">Iron</keyword>
<dbReference type="InterPro" id="IPR050196">
    <property type="entry name" value="Cytochrome_P450_Monoox"/>
</dbReference>
<dbReference type="CTD" id="20244287"/>
<dbReference type="OMA" id="NEWMGRT"/>
<keyword evidence="2 3" id="KW-0479">Metal-binding</keyword>
<keyword evidence="5" id="KW-1185">Reference proteome</keyword>
<comment type="similarity">
    <text evidence="1 3">Belongs to the cytochrome P450 family.</text>
</comment>
<dbReference type="STRING" id="225164.V4BWI9"/>
<accession>V4BWI9</accession>
<dbReference type="CDD" id="cd20659">
    <property type="entry name" value="CYP4B_4F-like"/>
    <property type="match status" value="1"/>
</dbReference>
<dbReference type="RefSeq" id="XP_009056049.1">
    <property type="nucleotide sequence ID" value="XM_009057801.1"/>
</dbReference>
<organism evidence="4 5">
    <name type="scientific">Lottia gigantea</name>
    <name type="common">Giant owl limpet</name>
    <dbReference type="NCBI Taxonomy" id="225164"/>
    <lineage>
        <taxon>Eukaryota</taxon>
        <taxon>Metazoa</taxon>
        <taxon>Spiralia</taxon>
        <taxon>Lophotrochozoa</taxon>
        <taxon>Mollusca</taxon>
        <taxon>Gastropoda</taxon>
        <taxon>Patellogastropoda</taxon>
        <taxon>Lottioidea</taxon>
        <taxon>Lottiidae</taxon>
        <taxon>Lottia</taxon>
    </lineage>
</organism>
<evidence type="ECO:0000256" key="1">
    <source>
        <dbReference type="ARBA" id="ARBA00010617"/>
    </source>
</evidence>
<name>V4BWI9_LOTGI</name>
<keyword evidence="3" id="KW-0503">Monooxygenase</keyword>
<dbReference type="InterPro" id="IPR017972">
    <property type="entry name" value="Cyt_P450_CS"/>
</dbReference>
<dbReference type="PANTHER" id="PTHR24291">
    <property type="entry name" value="CYTOCHROME P450 FAMILY 4"/>
    <property type="match status" value="1"/>
</dbReference>
<dbReference type="PRINTS" id="PR00463">
    <property type="entry name" value="EP450I"/>
</dbReference>
<dbReference type="GO" id="GO:0016705">
    <property type="term" value="F:oxidoreductase activity, acting on paired donors, with incorporation or reduction of molecular oxygen"/>
    <property type="evidence" value="ECO:0007669"/>
    <property type="project" value="InterPro"/>
</dbReference>
<dbReference type="PRINTS" id="PR00385">
    <property type="entry name" value="P450"/>
</dbReference>
<comment type="cofactor">
    <cofactor evidence="2">
        <name>heme</name>
        <dbReference type="ChEBI" id="CHEBI:30413"/>
    </cofactor>
</comment>
<dbReference type="InterPro" id="IPR001128">
    <property type="entry name" value="Cyt_P450"/>
</dbReference>
<dbReference type="AlphaFoldDB" id="V4BWI9"/>
<keyword evidence="3" id="KW-0560">Oxidoreductase</keyword>
<keyword evidence="2 3" id="KW-0349">Heme</keyword>
<dbReference type="OrthoDB" id="1470350at2759"/>
<reference evidence="4 5" key="1">
    <citation type="journal article" date="2013" name="Nature">
        <title>Insights into bilaterian evolution from three spiralian genomes.</title>
        <authorList>
            <person name="Simakov O."/>
            <person name="Marletaz F."/>
            <person name="Cho S.J."/>
            <person name="Edsinger-Gonzales E."/>
            <person name="Havlak P."/>
            <person name="Hellsten U."/>
            <person name="Kuo D.H."/>
            <person name="Larsson T."/>
            <person name="Lv J."/>
            <person name="Arendt D."/>
            <person name="Savage R."/>
            <person name="Osoegawa K."/>
            <person name="de Jong P."/>
            <person name="Grimwood J."/>
            <person name="Chapman J.A."/>
            <person name="Shapiro H."/>
            <person name="Aerts A."/>
            <person name="Otillar R.P."/>
            <person name="Terry A.Y."/>
            <person name="Boore J.L."/>
            <person name="Grigoriev I.V."/>
            <person name="Lindberg D.R."/>
            <person name="Seaver E.C."/>
            <person name="Weisblat D.A."/>
            <person name="Putnam N.H."/>
            <person name="Rokhsar D.S."/>
        </authorList>
    </citation>
    <scope>NUCLEOTIDE SEQUENCE [LARGE SCALE GENOMIC DNA]</scope>
</reference>
<dbReference type="HOGENOM" id="CLU_001570_5_1_1"/>
<dbReference type="PANTHER" id="PTHR24291:SF201">
    <property type="entry name" value="CYTOCHROME P450, FAMILY 4, SUBFAMILY B, POLYPEPTIDE 7"/>
    <property type="match status" value="1"/>
</dbReference>
<dbReference type="PROSITE" id="PS00086">
    <property type="entry name" value="CYTOCHROME_P450"/>
    <property type="match status" value="1"/>
</dbReference>
<dbReference type="GeneID" id="20244287"/>
<dbReference type="GO" id="GO:0005506">
    <property type="term" value="F:iron ion binding"/>
    <property type="evidence" value="ECO:0007669"/>
    <property type="project" value="InterPro"/>
</dbReference>
<proteinExistence type="inferred from homology"/>
<protein>
    <submittedName>
        <fullName evidence="4">Uncharacterized protein</fullName>
    </submittedName>
</protein>
<dbReference type="SUPFAM" id="SSF48264">
    <property type="entry name" value="Cytochrome P450"/>
    <property type="match status" value="1"/>
</dbReference>
<evidence type="ECO:0000313" key="5">
    <source>
        <dbReference type="Proteomes" id="UP000030746"/>
    </source>
</evidence>
<evidence type="ECO:0000256" key="2">
    <source>
        <dbReference type="PIRSR" id="PIRSR602401-1"/>
    </source>
</evidence>
<dbReference type="EMBL" id="KB201931">
    <property type="protein sequence ID" value="ESO93354.1"/>
    <property type="molecule type" value="Genomic_DNA"/>
</dbReference>
<dbReference type="KEGG" id="lgi:LOTGIDRAFT_178560"/>
<dbReference type="GO" id="GO:0020037">
    <property type="term" value="F:heme binding"/>
    <property type="evidence" value="ECO:0007669"/>
    <property type="project" value="InterPro"/>
</dbReference>
<feature type="binding site" description="axial binding residue" evidence="2">
    <location>
        <position position="394"/>
    </location>
    <ligand>
        <name>heme</name>
        <dbReference type="ChEBI" id="CHEBI:30413"/>
    </ligand>
    <ligandPart>
        <name>Fe</name>
        <dbReference type="ChEBI" id="CHEBI:18248"/>
    </ligandPart>
</feature>
<dbReference type="Gene3D" id="1.10.630.10">
    <property type="entry name" value="Cytochrome P450"/>
    <property type="match status" value="1"/>
</dbReference>
<sequence>MFPDEPDERGLKWRRELTSKYPKCYYMQYGPILPSVCLNAPETVKILLKTAEPKGRLYEFLRPWLGDGLLLSNGQKWARNRRLLTPAFHFDKLKSYLDIKNNAANAFCENLNDFAATGEYIDICQPVTMFTLDVILKCVFSYETKCQSTGENHPYVKAVSELSKILIRRFMKPWLHNDWIFSLTKDGKDFKKYCDYVHEIASDIISKRRLNLEQQMSHQKKYHDFLDILLRARDENNVGLTDREIRDEVDTFLFEGHDTTASGIYWTLFSIAQNQEIQKTLQKEVDSLLAMKNTDDLSPTDLTKLPYLSMCIKESLRLHNVVSFIIRQTQQDYIIDEKLLPKDTTASILIYNVHHNPVYWTDSLIFNPDRFLPEKMEKMNPFAHVPFSAGPRNCIGQNFALHEMKVALVKVLNRFSIELDLDHSVEKIESVIMRAKYGIKIKVIKR</sequence>
<evidence type="ECO:0000256" key="3">
    <source>
        <dbReference type="RuleBase" id="RU000461"/>
    </source>
</evidence>
<dbReference type="Pfam" id="PF00067">
    <property type="entry name" value="p450"/>
    <property type="match status" value="1"/>
</dbReference>
<dbReference type="InterPro" id="IPR036396">
    <property type="entry name" value="Cyt_P450_sf"/>
</dbReference>
<dbReference type="InterPro" id="IPR002401">
    <property type="entry name" value="Cyt_P450_E_grp-I"/>
</dbReference>
<dbReference type="Proteomes" id="UP000030746">
    <property type="component" value="Unassembled WGS sequence"/>
</dbReference>
<gene>
    <name evidence="4" type="ORF">LOTGIDRAFT_178560</name>
</gene>